<comment type="subcellular location">
    <subcellularLocation>
        <location evidence="3">Cytoplasm</location>
    </subcellularLocation>
    <subcellularLocation>
        <location evidence="2">Nucleus</location>
    </subcellularLocation>
</comment>
<evidence type="ECO:0000256" key="3">
    <source>
        <dbReference type="ARBA" id="ARBA00004496"/>
    </source>
</evidence>
<evidence type="ECO:0000256" key="13">
    <source>
        <dbReference type="ARBA" id="ARBA00047820"/>
    </source>
</evidence>
<evidence type="ECO:0000256" key="7">
    <source>
        <dbReference type="ARBA" id="ARBA00022723"/>
    </source>
</evidence>
<protein>
    <recommendedName>
        <fullName evidence="12">Phospholysine phosphohistidine inorganic pyrophosphate phosphatase</fullName>
        <ecNumber evidence="5">3.6.1.1</ecNumber>
    </recommendedName>
</protein>
<evidence type="ECO:0000313" key="15">
    <source>
        <dbReference type="Proteomes" id="UP001286313"/>
    </source>
</evidence>
<proteinExistence type="inferred from homology"/>
<evidence type="ECO:0000256" key="5">
    <source>
        <dbReference type="ARBA" id="ARBA00012146"/>
    </source>
</evidence>
<dbReference type="NCBIfam" id="TIGR01458">
    <property type="entry name" value="HAD-SF-IIA-hyp3"/>
    <property type="match status" value="1"/>
</dbReference>
<dbReference type="GO" id="GO:0046872">
    <property type="term" value="F:metal ion binding"/>
    <property type="evidence" value="ECO:0007669"/>
    <property type="project" value="UniProtKB-KW"/>
</dbReference>
<evidence type="ECO:0000256" key="10">
    <source>
        <dbReference type="ARBA" id="ARBA00023242"/>
    </source>
</evidence>
<accession>A0AAE1EHP5</accession>
<dbReference type="GO" id="GO:0016791">
    <property type="term" value="F:phosphatase activity"/>
    <property type="evidence" value="ECO:0007669"/>
    <property type="project" value="InterPro"/>
</dbReference>
<evidence type="ECO:0000256" key="9">
    <source>
        <dbReference type="ARBA" id="ARBA00022842"/>
    </source>
</evidence>
<keyword evidence="7" id="KW-0479">Metal-binding</keyword>
<dbReference type="GO" id="GO:0004427">
    <property type="term" value="F:inorganic diphosphate phosphatase activity"/>
    <property type="evidence" value="ECO:0007669"/>
    <property type="project" value="UniProtKB-EC"/>
</dbReference>
<dbReference type="InterPro" id="IPR006439">
    <property type="entry name" value="HAD-SF_hydro_IA"/>
</dbReference>
<reference evidence="14" key="1">
    <citation type="submission" date="2023-10" db="EMBL/GenBank/DDBJ databases">
        <title>Genome assemblies of two species of porcelain crab, Petrolisthes cinctipes and Petrolisthes manimaculis (Anomura: Porcellanidae).</title>
        <authorList>
            <person name="Angst P."/>
        </authorList>
    </citation>
    <scope>NUCLEOTIDE SEQUENCE</scope>
    <source>
        <strain evidence="14">PB745_01</strain>
        <tissue evidence="14">Gill</tissue>
    </source>
</reference>
<dbReference type="EMBL" id="JAWQEG010008788">
    <property type="protein sequence ID" value="KAK3849641.1"/>
    <property type="molecule type" value="Genomic_DNA"/>
</dbReference>
<evidence type="ECO:0000256" key="6">
    <source>
        <dbReference type="ARBA" id="ARBA00022490"/>
    </source>
</evidence>
<evidence type="ECO:0000256" key="12">
    <source>
        <dbReference type="ARBA" id="ARBA00039357"/>
    </source>
</evidence>
<dbReference type="PANTHER" id="PTHR19288">
    <property type="entry name" value="4-NITROPHENYLPHOSPHATASE-RELATED"/>
    <property type="match status" value="1"/>
</dbReference>
<evidence type="ECO:0000256" key="8">
    <source>
        <dbReference type="ARBA" id="ARBA00022801"/>
    </source>
</evidence>
<dbReference type="AlphaFoldDB" id="A0AAE1EHP5"/>
<dbReference type="InterPro" id="IPR023214">
    <property type="entry name" value="HAD_sf"/>
</dbReference>
<comment type="caution">
    <text evidence="14">The sequence shown here is derived from an EMBL/GenBank/DDBJ whole genome shotgun (WGS) entry which is preliminary data.</text>
</comment>
<name>A0AAE1EHP5_PETCI</name>
<dbReference type="Pfam" id="PF13344">
    <property type="entry name" value="Hydrolase_6"/>
    <property type="match status" value="1"/>
</dbReference>
<keyword evidence="6" id="KW-0963">Cytoplasm</keyword>
<dbReference type="SUPFAM" id="SSF56784">
    <property type="entry name" value="HAD-like"/>
    <property type="match status" value="1"/>
</dbReference>
<comment type="function">
    <text evidence="11">Phosphatase that hydrolyzes imidodiphosphate, 3-phosphohistidine and 6-phospholysine. Has broad substrate specificity and can also hydrolyze inorganic diphosphate, but with lower efficiency.</text>
</comment>
<dbReference type="PANTHER" id="PTHR19288:SF44">
    <property type="entry name" value="PHOSPHOLYSINE PHOSPHOHISTIDINE INORGANIC PYROPHOSPHATE PHOSPHATASE"/>
    <property type="match status" value="1"/>
</dbReference>
<dbReference type="NCBIfam" id="TIGR01460">
    <property type="entry name" value="HAD-SF-IIA"/>
    <property type="match status" value="1"/>
</dbReference>
<dbReference type="GO" id="GO:0005829">
    <property type="term" value="C:cytosol"/>
    <property type="evidence" value="ECO:0007669"/>
    <property type="project" value="TreeGrafter"/>
</dbReference>
<sequence>MGCKATLSLGPSPVTLHCEPTRKGGRMGEWLRSPIRGVLLDITGVLYESSAEHGTVIPGSVKAVNRLRESGMPFRLVTNETTTPTKVLLDKLRSFGYQLEERELFSPIPAVVKLLHQEQLVPHLLVHPKVEGELRVGEKGSPASCVVLGDAEDNFSYANLNSAFRALMVMPRPRLITLGYGRYYKHNQQLQLDVGVYAKALEFACGVESEVVGKPSPAFFNQALADMGVQAKEAVMVGDDISSDVEGAQKCGMRGVLVRTGKFTSSLLPHPTITPDCVVDNLAEAVDQILAAKGKN</sequence>
<dbReference type="NCBIfam" id="TIGR01549">
    <property type="entry name" value="HAD-SF-IA-v1"/>
    <property type="match status" value="1"/>
</dbReference>
<dbReference type="InterPro" id="IPR036412">
    <property type="entry name" value="HAD-like_sf"/>
</dbReference>
<keyword evidence="8" id="KW-0378">Hydrolase</keyword>
<dbReference type="EC" id="3.6.1.1" evidence="5"/>
<keyword evidence="9" id="KW-0460">Magnesium</keyword>
<comment type="cofactor">
    <cofactor evidence="1">
        <name>Mg(2+)</name>
        <dbReference type="ChEBI" id="CHEBI:18420"/>
    </cofactor>
</comment>
<dbReference type="Gene3D" id="3.40.50.1000">
    <property type="entry name" value="HAD superfamily/HAD-like"/>
    <property type="match status" value="2"/>
</dbReference>
<dbReference type="GO" id="GO:0005634">
    <property type="term" value="C:nucleus"/>
    <property type="evidence" value="ECO:0007669"/>
    <property type="project" value="UniProtKB-SubCell"/>
</dbReference>
<evidence type="ECO:0000256" key="1">
    <source>
        <dbReference type="ARBA" id="ARBA00001946"/>
    </source>
</evidence>
<organism evidence="14 15">
    <name type="scientific">Petrolisthes cinctipes</name>
    <name type="common">Flat porcelain crab</name>
    <dbReference type="NCBI Taxonomy" id="88211"/>
    <lineage>
        <taxon>Eukaryota</taxon>
        <taxon>Metazoa</taxon>
        <taxon>Ecdysozoa</taxon>
        <taxon>Arthropoda</taxon>
        <taxon>Crustacea</taxon>
        <taxon>Multicrustacea</taxon>
        <taxon>Malacostraca</taxon>
        <taxon>Eumalacostraca</taxon>
        <taxon>Eucarida</taxon>
        <taxon>Decapoda</taxon>
        <taxon>Pleocyemata</taxon>
        <taxon>Anomura</taxon>
        <taxon>Galatheoidea</taxon>
        <taxon>Porcellanidae</taxon>
        <taxon>Petrolisthes</taxon>
    </lineage>
</organism>
<dbReference type="InterPro" id="IPR006355">
    <property type="entry name" value="LHPP/HDHD2"/>
</dbReference>
<dbReference type="Pfam" id="PF13242">
    <property type="entry name" value="Hydrolase_like"/>
    <property type="match status" value="1"/>
</dbReference>
<dbReference type="Proteomes" id="UP001286313">
    <property type="component" value="Unassembled WGS sequence"/>
</dbReference>
<evidence type="ECO:0000256" key="11">
    <source>
        <dbReference type="ARBA" id="ARBA00037258"/>
    </source>
</evidence>
<dbReference type="NCBIfam" id="TIGR01509">
    <property type="entry name" value="HAD-SF-IA-v3"/>
    <property type="match status" value="1"/>
</dbReference>
<evidence type="ECO:0000313" key="14">
    <source>
        <dbReference type="EMBL" id="KAK3849641.1"/>
    </source>
</evidence>
<dbReference type="FunFam" id="3.40.50.1000:FF:000051">
    <property type="entry name" value="Phospholysine phosphohistidine inorganic pyrophosphate phosphatase"/>
    <property type="match status" value="1"/>
</dbReference>
<evidence type="ECO:0000256" key="2">
    <source>
        <dbReference type="ARBA" id="ARBA00004123"/>
    </source>
</evidence>
<comment type="catalytic activity">
    <reaction evidence="13">
        <text>diphosphate + H2O = 2 phosphate + H(+)</text>
        <dbReference type="Rhea" id="RHEA:24576"/>
        <dbReference type="ChEBI" id="CHEBI:15377"/>
        <dbReference type="ChEBI" id="CHEBI:15378"/>
        <dbReference type="ChEBI" id="CHEBI:33019"/>
        <dbReference type="ChEBI" id="CHEBI:43474"/>
        <dbReference type="EC" id="3.6.1.1"/>
    </reaction>
</comment>
<dbReference type="InterPro" id="IPR006357">
    <property type="entry name" value="HAD-SF_hydro_IIA"/>
</dbReference>
<evidence type="ECO:0000256" key="4">
    <source>
        <dbReference type="ARBA" id="ARBA00007958"/>
    </source>
</evidence>
<gene>
    <name evidence="14" type="ORF">Pcinc_043610</name>
</gene>
<keyword evidence="10" id="KW-0539">Nucleus</keyword>
<comment type="similarity">
    <text evidence="4">Belongs to the HAD-like hydrolase superfamily.</text>
</comment>
<keyword evidence="15" id="KW-1185">Reference proteome</keyword>